<feature type="domain" description="HeH/LEM" evidence="2">
    <location>
        <begin position="79"/>
        <end position="109"/>
    </location>
</feature>
<evidence type="ECO:0000313" key="3">
    <source>
        <dbReference type="EMBL" id="NME21266.1"/>
    </source>
</evidence>
<dbReference type="InterPro" id="IPR025856">
    <property type="entry name" value="HeH/LEM_domain"/>
</dbReference>
<feature type="compositionally biased region" description="Polar residues" evidence="1">
    <location>
        <begin position="11"/>
        <end position="28"/>
    </location>
</feature>
<proteinExistence type="predicted"/>
<dbReference type="Proteomes" id="UP000587270">
    <property type="component" value="Unassembled WGS sequence"/>
</dbReference>
<dbReference type="EMBL" id="JABAFN010000001">
    <property type="protein sequence ID" value="NME21266.1"/>
    <property type="molecule type" value="Genomic_DNA"/>
</dbReference>
<evidence type="ECO:0000256" key="1">
    <source>
        <dbReference type="SAM" id="MobiDB-lite"/>
    </source>
</evidence>
<feature type="compositionally biased region" description="Low complexity" evidence="1">
    <location>
        <begin position="29"/>
        <end position="58"/>
    </location>
</feature>
<organism evidence="3 4">
    <name type="scientific">Limosilactobacillus reuteri</name>
    <name type="common">Lactobacillus reuteri</name>
    <dbReference type="NCBI Taxonomy" id="1598"/>
    <lineage>
        <taxon>Bacteria</taxon>
        <taxon>Bacillati</taxon>
        <taxon>Bacillota</taxon>
        <taxon>Bacilli</taxon>
        <taxon>Lactobacillales</taxon>
        <taxon>Lactobacillaceae</taxon>
        <taxon>Limosilactobacillus</taxon>
    </lineage>
</organism>
<reference evidence="3 4" key="1">
    <citation type="submission" date="2020-04" db="EMBL/GenBank/DDBJ databases">
        <authorList>
            <person name="Hitch T.C.A."/>
            <person name="Wylensek D."/>
            <person name="Clavel T."/>
        </authorList>
    </citation>
    <scope>NUCLEOTIDE SEQUENCE [LARGE SCALE GENOMIC DNA]</scope>
    <source>
        <strain evidence="3 4">WCA-386-APC-4I</strain>
    </source>
</reference>
<dbReference type="InterPro" id="IPR036361">
    <property type="entry name" value="SAP_dom_sf"/>
</dbReference>
<dbReference type="Pfam" id="PF12949">
    <property type="entry name" value="HeH"/>
    <property type="match status" value="1"/>
</dbReference>
<comment type="caution">
    <text evidence="3">The sequence shown here is derived from an EMBL/GenBank/DDBJ whole genome shotgun (WGS) entry which is preliminary data.</text>
</comment>
<dbReference type="AlphaFoldDB" id="A0AAW9ZDJ0"/>
<dbReference type="Gene3D" id="1.10.720.30">
    <property type="entry name" value="SAP domain"/>
    <property type="match status" value="1"/>
</dbReference>
<sequence length="109" mass="10972">MASPSGDDGKNTTPSTPKTGGDTNESQNKPASSAVASSAPSSSTTSDSSSTDKSAASAQPAVADTFNPNGDVKPTENQTIPEIKAYLDAHKISYASSASKPDLLALVNK</sequence>
<protein>
    <recommendedName>
        <fullName evidence="2">HeH/LEM domain-containing protein</fullName>
    </recommendedName>
</protein>
<evidence type="ECO:0000259" key="2">
    <source>
        <dbReference type="Pfam" id="PF12949"/>
    </source>
</evidence>
<feature type="region of interest" description="Disordered" evidence="1">
    <location>
        <begin position="1"/>
        <end position="77"/>
    </location>
</feature>
<name>A0AAW9ZDJ0_LIMRT</name>
<accession>A0AAW9ZDJ0</accession>
<gene>
    <name evidence="3" type="ORF">HF865_00780</name>
</gene>
<evidence type="ECO:0000313" key="4">
    <source>
        <dbReference type="Proteomes" id="UP000587270"/>
    </source>
</evidence>